<evidence type="ECO:0000313" key="1">
    <source>
        <dbReference type="EMBL" id="AJE19822.1"/>
    </source>
</evidence>
<organism evidence="1 2">
    <name type="scientific">Azotobacter chroococcum NCIMB 8003</name>
    <dbReference type="NCBI Taxonomy" id="1328314"/>
    <lineage>
        <taxon>Bacteria</taxon>
        <taxon>Pseudomonadati</taxon>
        <taxon>Pseudomonadota</taxon>
        <taxon>Gammaproteobacteria</taxon>
        <taxon>Pseudomonadales</taxon>
        <taxon>Pseudomonadaceae</taxon>
        <taxon>Azotobacter</taxon>
    </lineage>
</organism>
<dbReference type="EMBL" id="CP010415">
    <property type="protein sequence ID" value="AJE19822.1"/>
    <property type="molecule type" value="Genomic_DNA"/>
</dbReference>
<dbReference type="Proteomes" id="UP000068210">
    <property type="component" value="Chromosome"/>
</dbReference>
<dbReference type="STRING" id="1328314.Achr_3160"/>
<protein>
    <submittedName>
        <fullName evidence="1">Uncharacterized protein</fullName>
    </submittedName>
</protein>
<evidence type="ECO:0000313" key="2">
    <source>
        <dbReference type="Proteomes" id="UP000068210"/>
    </source>
</evidence>
<reference evidence="1 2" key="1">
    <citation type="journal article" date="2015" name="PLoS ONE">
        <title>Azotobacter Genomes: The Genome of Azotobacter chroococcum NCIMB 8003 (ATCC 4412).</title>
        <authorList>
            <person name="Robson R.L."/>
            <person name="Jones R."/>
            <person name="Robson R.M."/>
            <person name="Schwartz A."/>
            <person name="Richardson T.H."/>
        </authorList>
    </citation>
    <scope>NUCLEOTIDE SEQUENCE [LARGE SCALE GENOMIC DNA]</scope>
    <source>
        <strain evidence="1 2">NCIMB 8003</strain>
    </source>
</reference>
<gene>
    <name evidence="1" type="ORF">Achr_3160</name>
</gene>
<keyword evidence="2" id="KW-1185">Reference proteome</keyword>
<dbReference type="AlphaFoldDB" id="A0A0C4WP02"/>
<name>A0A0C4WP02_9GAMM</name>
<accession>A0A0C4WP02</accession>
<sequence>MHMPSMTRSTVREFDGNSYVVLRTISGELIDVYRVLPAHGHCRGQLEKLHHFPREVAER</sequence>
<dbReference type="KEGG" id="acx:Achr_3160"/>
<proteinExistence type="predicted"/>
<dbReference type="HOGENOM" id="CLU_2950280_0_0_6"/>